<name>A0A2P2J6M7_RHIMU</name>
<protein>
    <submittedName>
        <fullName evidence="2">Uncharacterized protein</fullName>
    </submittedName>
</protein>
<evidence type="ECO:0000313" key="2">
    <source>
        <dbReference type="EMBL" id="MBW89124.1"/>
    </source>
</evidence>
<dbReference type="EMBL" id="GGEC01008641">
    <property type="protein sequence ID" value="MBW89124.1"/>
    <property type="molecule type" value="Transcribed_RNA"/>
</dbReference>
<organism evidence="2">
    <name type="scientific">Rhizophora mucronata</name>
    <name type="common">Asiatic mangrove</name>
    <dbReference type="NCBI Taxonomy" id="61149"/>
    <lineage>
        <taxon>Eukaryota</taxon>
        <taxon>Viridiplantae</taxon>
        <taxon>Streptophyta</taxon>
        <taxon>Embryophyta</taxon>
        <taxon>Tracheophyta</taxon>
        <taxon>Spermatophyta</taxon>
        <taxon>Magnoliopsida</taxon>
        <taxon>eudicotyledons</taxon>
        <taxon>Gunneridae</taxon>
        <taxon>Pentapetalae</taxon>
        <taxon>rosids</taxon>
        <taxon>fabids</taxon>
        <taxon>Malpighiales</taxon>
        <taxon>Rhizophoraceae</taxon>
        <taxon>Rhizophora</taxon>
    </lineage>
</organism>
<feature type="transmembrane region" description="Helical" evidence="1">
    <location>
        <begin position="6"/>
        <end position="27"/>
    </location>
</feature>
<keyword evidence="1" id="KW-0472">Membrane</keyword>
<reference evidence="2" key="1">
    <citation type="submission" date="2018-02" db="EMBL/GenBank/DDBJ databases">
        <title>Rhizophora mucronata_Transcriptome.</title>
        <authorList>
            <person name="Meera S.P."/>
            <person name="Sreeshan A."/>
            <person name="Augustine A."/>
        </authorList>
    </citation>
    <scope>NUCLEOTIDE SEQUENCE</scope>
    <source>
        <tissue evidence="2">Leaf</tissue>
    </source>
</reference>
<sequence length="53" mass="6248">MLFIILKNLCSYSQMIIGYGLLWLNVMKRMSFTCWRRQSSVTEGLPTVMTEKQ</sequence>
<proteinExistence type="predicted"/>
<keyword evidence="1" id="KW-1133">Transmembrane helix</keyword>
<evidence type="ECO:0000256" key="1">
    <source>
        <dbReference type="SAM" id="Phobius"/>
    </source>
</evidence>
<accession>A0A2P2J6M7</accession>
<dbReference type="AlphaFoldDB" id="A0A2P2J6M7"/>
<keyword evidence="1" id="KW-0812">Transmembrane</keyword>